<dbReference type="PATRIC" id="fig|1435356.3.peg.4869"/>
<dbReference type="InterPro" id="IPR034660">
    <property type="entry name" value="DinB/YfiT-like"/>
</dbReference>
<dbReference type="AlphaFoldDB" id="V9XJ15"/>
<evidence type="ECO:0000313" key="3">
    <source>
        <dbReference type="Proteomes" id="UP000018781"/>
    </source>
</evidence>
<dbReference type="Gene3D" id="1.20.120.450">
    <property type="entry name" value="dinb family like domain"/>
    <property type="match status" value="1"/>
</dbReference>
<evidence type="ECO:0000313" key="2">
    <source>
        <dbReference type="EMBL" id="AHD23456.1"/>
    </source>
</evidence>
<accession>V9XJ15</accession>
<proteinExistence type="predicted"/>
<dbReference type="Proteomes" id="UP000018781">
    <property type="component" value="Chromosome"/>
</dbReference>
<dbReference type="EMBL" id="CP006996">
    <property type="protein sequence ID" value="AHD23456.1"/>
    <property type="molecule type" value="Genomic_DNA"/>
</dbReference>
<reference evidence="2 3" key="1">
    <citation type="journal article" date="2014" name="Genome Announc.">
        <title>Complete Genome of Rhodococcus pyridinivorans SB3094, a Methyl-Ethyl-Ketone-Degrading Bacterium Used for Bioaugmentation.</title>
        <authorList>
            <person name="Dueholm M.S."/>
            <person name="Albertsen M."/>
            <person name="D'Imperio S."/>
            <person name="Tale V.P."/>
            <person name="Lewis D."/>
            <person name="Nielsen P.H."/>
            <person name="Nielsen J.L."/>
        </authorList>
    </citation>
    <scope>NUCLEOTIDE SEQUENCE [LARGE SCALE GENOMIC DNA]</scope>
    <source>
        <strain evidence="2 3">SB3094</strain>
    </source>
</reference>
<gene>
    <name evidence="2" type="ORF">Y013_24155</name>
</gene>
<dbReference type="InterPro" id="IPR024344">
    <property type="entry name" value="MDMPI_metal-binding"/>
</dbReference>
<dbReference type="eggNOG" id="ENOG5032HTX">
    <property type="taxonomic scope" value="Bacteria"/>
</dbReference>
<dbReference type="KEGG" id="rpy:Y013_24155"/>
<feature type="domain" description="Mycothiol-dependent maleylpyruvate isomerase metal-binding" evidence="1">
    <location>
        <begin position="50"/>
        <end position="163"/>
    </location>
</feature>
<dbReference type="Pfam" id="PF11716">
    <property type="entry name" value="MDMPI_N"/>
    <property type="match status" value="1"/>
</dbReference>
<dbReference type="SUPFAM" id="SSF109854">
    <property type="entry name" value="DinB/YfiT-like putative metalloenzymes"/>
    <property type="match status" value="1"/>
</dbReference>
<dbReference type="InterPro" id="IPR017517">
    <property type="entry name" value="Maleyloyr_isom"/>
</dbReference>
<name>V9XJ15_9NOCA</name>
<evidence type="ECO:0000259" key="1">
    <source>
        <dbReference type="Pfam" id="PF11716"/>
    </source>
</evidence>
<sequence>MGTFGAVATADAVGAVATAEGVAAVGFHQYLTLAGRQYRVMNTTALRHAEADKPLTDVISSLLGTDWDAQSPCEGWTARDVLAHVIDTQRDFFAGRGVEMGERPETDRPVEAWRTHTARIAEILADDSFVSTTYDGYFGPTTVGATFEQFYLWDMLVHRWDIARSAGVDVTFSDAELDRMEAGADSFGDALYMDGVCASAVPVPEDADRTARILAKMGRRTAASIG</sequence>
<protein>
    <recommendedName>
        <fullName evidence="1">Mycothiol-dependent maleylpyruvate isomerase metal-binding domain-containing protein</fullName>
    </recommendedName>
</protein>
<organism evidence="2 3">
    <name type="scientific">Rhodococcus pyridinivorans SB3094</name>
    <dbReference type="NCBI Taxonomy" id="1435356"/>
    <lineage>
        <taxon>Bacteria</taxon>
        <taxon>Bacillati</taxon>
        <taxon>Actinomycetota</taxon>
        <taxon>Actinomycetes</taxon>
        <taxon>Mycobacteriales</taxon>
        <taxon>Nocardiaceae</taxon>
        <taxon>Rhodococcus</taxon>
    </lineage>
</organism>
<dbReference type="NCBIfam" id="TIGR03083">
    <property type="entry name" value="maleylpyruvate isomerase family mycothiol-dependent enzyme"/>
    <property type="match status" value="1"/>
</dbReference>
<dbReference type="GO" id="GO:0046872">
    <property type="term" value="F:metal ion binding"/>
    <property type="evidence" value="ECO:0007669"/>
    <property type="project" value="InterPro"/>
</dbReference>
<dbReference type="HOGENOM" id="CLU_051661_1_1_11"/>